<keyword evidence="1" id="KW-0472">Membrane</keyword>
<dbReference type="InterPro" id="IPR021265">
    <property type="entry name" value="DUF2842"/>
</dbReference>
<proteinExistence type="predicted"/>
<accession>A0A4Y9ES90</accession>
<evidence type="ECO:0000313" key="3">
    <source>
        <dbReference type="Proteomes" id="UP000297737"/>
    </source>
</evidence>
<reference evidence="2 3" key="1">
    <citation type="submission" date="2019-02" db="EMBL/GenBank/DDBJ databases">
        <title>Polymorphobacter sp. isolated from the lake at the Tibet of China.</title>
        <authorList>
            <person name="Li A."/>
        </authorList>
    </citation>
    <scope>NUCLEOTIDE SEQUENCE [LARGE SCALE GENOMIC DNA]</scope>
    <source>
        <strain evidence="2 3">DJ1R-1</strain>
    </source>
</reference>
<evidence type="ECO:0000313" key="2">
    <source>
        <dbReference type="EMBL" id="TFU06521.1"/>
    </source>
</evidence>
<keyword evidence="3" id="KW-1185">Reference proteome</keyword>
<gene>
    <name evidence="2" type="ORF">EUV02_05960</name>
</gene>
<dbReference type="AlphaFoldDB" id="A0A4Y9ES90"/>
<dbReference type="OrthoDB" id="7510023at2"/>
<dbReference type="EMBL" id="SIHO01000001">
    <property type="protein sequence ID" value="TFU06521.1"/>
    <property type="molecule type" value="Genomic_DNA"/>
</dbReference>
<dbReference type="Proteomes" id="UP000297737">
    <property type="component" value="Unassembled WGS sequence"/>
</dbReference>
<evidence type="ECO:0000256" key="1">
    <source>
        <dbReference type="SAM" id="Phobius"/>
    </source>
</evidence>
<keyword evidence="1" id="KW-1133">Transmembrane helix</keyword>
<dbReference type="Pfam" id="PF11003">
    <property type="entry name" value="DUF2842"/>
    <property type="match status" value="1"/>
</dbReference>
<comment type="caution">
    <text evidence="2">The sequence shown here is derived from an EMBL/GenBank/DDBJ whole genome shotgun (WGS) entry which is preliminary data.</text>
</comment>
<organism evidence="2 3">
    <name type="scientific">Glacieibacterium arshaanense</name>
    <dbReference type="NCBI Taxonomy" id="2511025"/>
    <lineage>
        <taxon>Bacteria</taxon>
        <taxon>Pseudomonadati</taxon>
        <taxon>Pseudomonadota</taxon>
        <taxon>Alphaproteobacteria</taxon>
        <taxon>Sphingomonadales</taxon>
        <taxon>Sphingosinicellaceae</taxon>
        <taxon>Glacieibacterium</taxon>
    </lineage>
</organism>
<keyword evidence="1" id="KW-0812">Transmembrane</keyword>
<name>A0A4Y9ES90_9SPHN</name>
<dbReference type="RefSeq" id="WP_135245245.1">
    <property type="nucleotide sequence ID" value="NZ_SIHO01000001.1"/>
</dbReference>
<feature type="transmembrane region" description="Helical" evidence="1">
    <location>
        <begin position="38"/>
        <end position="59"/>
    </location>
</feature>
<sequence>MTPSPRKPFGVLLIIVLLIAYAVLVASLAPWLSSWPALAQAPVYLFLGVIWIAPLRPLLRWMETGRLRR</sequence>
<protein>
    <submittedName>
        <fullName evidence="2">DUF2842 domain-containing protein</fullName>
    </submittedName>
</protein>
<feature type="transmembrane region" description="Helical" evidence="1">
    <location>
        <begin position="12"/>
        <end position="32"/>
    </location>
</feature>